<sequence>MKATLKILNKPLKTLVVSALLFSGAAALSQPTYAQADTSNIVYASQSVTASEYKQYLEDNYQIKLSDSLTKGEFVNAISQILGLNAQEVEKNQLVDLTEASPYYKSANALFANGILAESTFNGDQQLSQLNAAIIAVNASDFKELSFTYPEAKVVAALSKLGLKAEFFSVPAAQTLAVAVDTGIIPASSYLSFKPAAPISSDEASALLIKVLDIHGNYKHYIGYVQDNNIYSKVYESYRTQDIIKADDLRNIFDTALKQDIITGYNLKDNRYTPNFDSKLTLSYGHSDITHALQLIGLLKSEGINAKVQLEPKTSAFIYLKEWGEPAISDDYQVVQIENGNFIAYSKEYDISFEFDTVKHKEAFDAIISKYAKKNDEDQSGLIKASWWQPLYSSINELPNYKQITNNKISRGNYFAQSYTLTQDSADVVAGLKKIDPKAEVTSYNFWVDLPFYSYLSGEDYK</sequence>
<name>A0A4R4E6T4_9BACL</name>
<dbReference type="Proteomes" id="UP000295418">
    <property type="component" value="Unassembled WGS sequence"/>
</dbReference>
<evidence type="ECO:0000313" key="2">
    <source>
        <dbReference type="EMBL" id="TCZ75416.1"/>
    </source>
</evidence>
<gene>
    <name evidence="2" type="ORF">E0485_17605</name>
</gene>
<evidence type="ECO:0000256" key="1">
    <source>
        <dbReference type="SAM" id="SignalP"/>
    </source>
</evidence>
<dbReference type="EMBL" id="SKFG01000020">
    <property type="protein sequence ID" value="TCZ75416.1"/>
    <property type="molecule type" value="Genomic_DNA"/>
</dbReference>
<evidence type="ECO:0008006" key="4">
    <source>
        <dbReference type="Google" id="ProtNLM"/>
    </source>
</evidence>
<feature type="signal peptide" evidence="1">
    <location>
        <begin position="1"/>
        <end position="34"/>
    </location>
</feature>
<keyword evidence="3" id="KW-1185">Reference proteome</keyword>
<accession>A0A4R4E6T4</accession>
<protein>
    <recommendedName>
        <fullName evidence="4">SLH domain-containing protein</fullName>
    </recommendedName>
</protein>
<reference evidence="2 3" key="1">
    <citation type="submission" date="2019-03" db="EMBL/GenBank/DDBJ databases">
        <authorList>
            <person name="Kim M.K.M."/>
        </authorList>
    </citation>
    <scope>NUCLEOTIDE SEQUENCE [LARGE SCALE GENOMIC DNA]</scope>
    <source>
        <strain evidence="2 3">18JY21-1</strain>
    </source>
</reference>
<comment type="caution">
    <text evidence="2">The sequence shown here is derived from an EMBL/GenBank/DDBJ whole genome shotgun (WGS) entry which is preliminary data.</text>
</comment>
<feature type="chain" id="PRO_5039240089" description="SLH domain-containing protein" evidence="1">
    <location>
        <begin position="35"/>
        <end position="462"/>
    </location>
</feature>
<dbReference type="AlphaFoldDB" id="A0A4R4E6T4"/>
<organism evidence="2 3">
    <name type="scientific">Paenibacillus albiflavus</name>
    <dbReference type="NCBI Taxonomy" id="2545760"/>
    <lineage>
        <taxon>Bacteria</taxon>
        <taxon>Bacillati</taxon>
        <taxon>Bacillota</taxon>
        <taxon>Bacilli</taxon>
        <taxon>Bacillales</taxon>
        <taxon>Paenibacillaceae</taxon>
        <taxon>Paenibacillus</taxon>
    </lineage>
</organism>
<dbReference type="OrthoDB" id="368706at2"/>
<evidence type="ECO:0000313" key="3">
    <source>
        <dbReference type="Proteomes" id="UP000295418"/>
    </source>
</evidence>
<dbReference type="RefSeq" id="WP_132419381.1">
    <property type="nucleotide sequence ID" value="NZ_SKFG01000020.1"/>
</dbReference>
<keyword evidence="1" id="KW-0732">Signal</keyword>
<proteinExistence type="predicted"/>